<feature type="transmembrane region" description="Helical" evidence="1">
    <location>
        <begin position="12"/>
        <end position="34"/>
    </location>
</feature>
<keyword evidence="1" id="KW-0472">Membrane</keyword>
<proteinExistence type="predicted"/>
<name>A0ABS2L3A9_9MICO</name>
<reference evidence="2 3" key="1">
    <citation type="submission" date="2021-01" db="EMBL/GenBank/DDBJ databases">
        <title>Sequencing the genomes of 1000 actinobacteria strains.</title>
        <authorList>
            <person name="Klenk H.-P."/>
        </authorList>
    </citation>
    <scope>NUCLEOTIDE SEQUENCE [LARGE SCALE GENOMIC DNA]</scope>
    <source>
        <strain evidence="2 3">DSM 13057</strain>
    </source>
</reference>
<keyword evidence="1" id="KW-0812">Transmembrane</keyword>
<evidence type="ECO:0000313" key="2">
    <source>
        <dbReference type="EMBL" id="MBM7471504.1"/>
    </source>
</evidence>
<dbReference type="RefSeq" id="WP_205107546.1">
    <property type="nucleotide sequence ID" value="NZ_JAFBBU010000001.1"/>
</dbReference>
<dbReference type="Proteomes" id="UP000776164">
    <property type="component" value="Unassembled WGS sequence"/>
</dbReference>
<sequence length="82" mass="9015">MWGYGYNMMGWGWLVGAAFVVLIVVAVIVVVRLVPGRAHHAEAAPPSPVGTRTPRQVLDERYARGDIATEEYLERVKHLGSA</sequence>
<evidence type="ECO:0000313" key="3">
    <source>
        <dbReference type="Proteomes" id="UP000776164"/>
    </source>
</evidence>
<keyword evidence="1" id="KW-1133">Transmembrane helix</keyword>
<accession>A0ABS2L3A9</accession>
<organism evidence="2 3">
    <name type="scientific">Subtercola frigoramans</name>
    <dbReference type="NCBI Taxonomy" id="120298"/>
    <lineage>
        <taxon>Bacteria</taxon>
        <taxon>Bacillati</taxon>
        <taxon>Actinomycetota</taxon>
        <taxon>Actinomycetes</taxon>
        <taxon>Micrococcales</taxon>
        <taxon>Microbacteriaceae</taxon>
        <taxon>Subtercola</taxon>
    </lineage>
</organism>
<comment type="caution">
    <text evidence="2">The sequence shown here is derived from an EMBL/GenBank/DDBJ whole genome shotgun (WGS) entry which is preliminary data.</text>
</comment>
<protein>
    <submittedName>
        <fullName evidence="2">Membrane protein</fullName>
    </submittedName>
</protein>
<dbReference type="EMBL" id="JAFBBU010000001">
    <property type="protein sequence ID" value="MBM7471504.1"/>
    <property type="molecule type" value="Genomic_DNA"/>
</dbReference>
<keyword evidence="3" id="KW-1185">Reference proteome</keyword>
<gene>
    <name evidence="2" type="ORF">JOE66_001138</name>
</gene>
<evidence type="ECO:0000256" key="1">
    <source>
        <dbReference type="SAM" id="Phobius"/>
    </source>
</evidence>